<dbReference type="Proteomes" id="UP001234297">
    <property type="component" value="Chromosome 5"/>
</dbReference>
<dbReference type="EMBL" id="CM056813">
    <property type="protein sequence ID" value="KAJ8641787.1"/>
    <property type="molecule type" value="Genomic_DNA"/>
</dbReference>
<organism evidence="1 2">
    <name type="scientific">Persea americana</name>
    <name type="common">Avocado</name>
    <dbReference type="NCBI Taxonomy" id="3435"/>
    <lineage>
        <taxon>Eukaryota</taxon>
        <taxon>Viridiplantae</taxon>
        <taxon>Streptophyta</taxon>
        <taxon>Embryophyta</taxon>
        <taxon>Tracheophyta</taxon>
        <taxon>Spermatophyta</taxon>
        <taxon>Magnoliopsida</taxon>
        <taxon>Magnoliidae</taxon>
        <taxon>Laurales</taxon>
        <taxon>Lauraceae</taxon>
        <taxon>Persea</taxon>
    </lineage>
</organism>
<sequence length="454" mass="50320">MPVPFPRLLRFKPTLAFRSFTELVDPLSSSSSSSSIRNASSPQHALRLYTNMHHLGISIDSFTAVFSLKACASLLEFSLILQTHAHLIKTHLDTHVYVATALLNGYVCGDFDNARQLFDELPERNAVTWNTMITAYSRKGDLQSARTIFDTMPLRDIASWSAMIAGYMANGRWNQGLAVFREMMTSGTLAPDVVMMATLVSGCSHMGSVHLLGKSIHAYAEKNILDLGKLKKSSSKDNVMLGTALVDLYAKCGVLSYAQRVFERMREKNVMTWSVMISGLALHGYGSEALSVYEEMKAAGVRPNEITFTGILSACCHAGMVDEGRENFRSMTEEFGLEPRIQHYGCMVDLFGKAGLLEEAYELINAMKLEPNVVVWSSFLAACKTHRHFEMAERVIEQALRVANSDNGGGIYTLVSDLYALGGKWADVERVREFMVNRNVKKARGSSFIGMELA</sequence>
<evidence type="ECO:0000313" key="1">
    <source>
        <dbReference type="EMBL" id="KAJ8641787.1"/>
    </source>
</evidence>
<protein>
    <submittedName>
        <fullName evidence="1">Uncharacterized protein</fullName>
    </submittedName>
</protein>
<name>A0ACC2M7K7_PERAE</name>
<keyword evidence="2" id="KW-1185">Reference proteome</keyword>
<proteinExistence type="predicted"/>
<reference evidence="1 2" key="1">
    <citation type="journal article" date="2022" name="Hortic Res">
        <title>A haplotype resolved chromosomal level avocado genome allows analysis of novel avocado genes.</title>
        <authorList>
            <person name="Nath O."/>
            <person name="Fletcher S.J."/>
            <person name="Hayward A."/>
            <person name="Shaw L.M."/>
            <person name="Masouleh A.K."/>
            <person name="Furtado A."/>
            <person name="Henry R.J."/>
            <person name="Mitter N."/>
        </authorList>
    </citation>
    <scope>NUCLEOTIDE SEQUENCE [LARGE SCALE GENOMIC DNA]</scope>
    <source>
        <strain evidence="2">cv. Hass</strain>
    </source>
</reference>
<accession>A0ACC2M7K7</accession>
<comment type="caution">
    <text evidence="1">The sequence shown here is derived from an EMBL/GenBank/DDBJ whole genome shotgun (WGS) entry which is preliminary data.</text>
</comment>
<evidence type="ECO:0000313" key="2">
    <source>
        <dbReference type="Proteomes" id="UP001234297"/>
    </source>
</evidence>
<gene>
    <name evidence="1" type="ORF">MRB53_018481</name>
</gene>